<dbReference type="AlphaFoldDB" id="A0A6I8PB57"/>
<dbReference type="InterPro" id="IPR008967">
    <property type="entry name" value="p53-like_TF_DNA-bd_sf"/>
</dbReference>
<dbReference type="InterPro" id="IPR018186">
    <property type="entry name" value="TF_T-box_CS"/>
</dbReference>
<evidence type="ECO:0000313" key="11">
    <source>
        <dbReference type="Proteomes" id="UP000002279"/>
    </source>
</evidence>
<dbReference type="Proteomes" id="UP000002279">
    <property type="component" value="Unplaced"/>
</dbReference>
<evidence type="ECO:0000256" key="2">
    <source>
        <dbReference type="ARBA" id="ARBA00022473"/>
    </source>
</evidence>
<dbReference type="Pfam" id="PF00907">
    <property type="entry name" value="T-box"/>
    <property type="match status" value="1"/>
</dbReference>
<dbReference type="GO" id="GO:0005634">
    <property type="term" value="C:nucleus"/>
    <property type="evidence" value="ECO:0000318"/>
    <property type="project" value="GO_Central"/>
</dbReference>
<evidence type="ECO:0000313" key="10">
    <source>
        <dbReference type="Ensembl" id="ENSOANP00000049467.1"/>
    </source>
</evidence>
<evidence type="ECO:0000256" key="1">
    <source>
        <dbReference type="ARBA" id="ARBA00004123"/>
    </source>
</evidence>
<comment type="caution">
    <text evidence="7">Lacks conserved residue(s) required for the propagation of feature annotation.</text>
</comment>
<organism evidence="10 11">
    <name type="scientific">Ornithorhynchus anatinus</name>
    <name type="common">Duckbill platypus</name>
    <dbReference type="NCBI Taxonomy" id="9258"/>
    <lineage>
        <taxon>Eukaryota</taxon>
        <taxon>Metazoa</taxon>
        <taxon>Chordata</taxon>
        <taxon>Craniata</taxon>
        <taxon>Vertebrata</taxon>
        <taxon>Euteleostomi</taxon>
        <taxon>Mammalia</taxon>
        <taxon>Monotremata</taxon>
        <taxon>Ornithorhynchidae</taxon>
        <taxon>Ornithorhynchus</taxon>
    </lineage>
</organism>
<dbReference type="PRINTS" id="PR00937">
    <property type="entry name" value="TBOX"/>
</dbReference>
<dbReference type="GO" id="GO:0000978">
    <property type="term" value="F:RNA polymerase II cis-regulatory region sequence-specific DNA binding"/>
    <property type="evidence" value="ECO:0000318"/>
    <property type="project" value="GO_Central"/>
</dbReference>
<protein>
    <recommendedName>
        <fullName evidence="9">T-box domain-containing protein</fullName>
    </recommendedName>
</protein>
<dbReference type="InterPro" id="IPR046360">
    <property type="entry name" value="T-box_DNA-bd"/>
</dbReference>
<reference evidence="10" key="2">
    <citation type="submission" date="2025-09" db="UniProtKB">
        <authorList>
            <consortium name="Ensembl"/>
        </authorList>
    </citation>
    <scope>IDENTIFICATION</scope>
    <source>
        <strain evidence="10">Glennie</strain>
    </source>
</reference>
<keyword evidence="2" id="KW-0217">Developmental protein</keyword>
<dbReference type="Gene3D" id="2.60.40.820">
    <property type="entry name" value="Transcription factor, T-box"/>
    <property type="match status" value="1"/>
</dbReference>
<accession>A0A6I8PB57</accession>
<dbReference type="GO" id="GO:0045893">
    <property type="term" value="P:positive regulation of DNA-templated transcription"/>
    <property type="evidence" value="ECO:0007669"/>
    <property type="project" value="InterPro"/>
</dbReference>
<keyword evidence="3" id="KW-0805">Transcription regulation</keyword>
<feature type="domain" description="T-box" evidence="9">
    <location>
        <begin position="96"/>
        <end position="206"/>
    </location>
</feature>
<evidence type="ECO:0000256" key="3">
    <source>
        <dbReference type="ARBA" id="ARBA00023015"/>
    </source>
</evidence>
<keyword evidence="11" id="KW-1185">Reference proteome</keyword>
<dbReference type="InterPro" id="IPR001699">
    <property type="entry name" value="TF_T-box"/>
</dbReference>
<dbReference type="InParanoid" id="A0A6I8PB57"/>
<dbReference type="Bgee" id="ENSOANG00000038769">
    <property type="expression patterns" value="Expressed in fibroblast and 1 other cell type or tissue"/>
</dbReference>
<dbReference type="SMART" id="SM00425">
    <property type="entry name" value="TBOX"/>
    <property type="match status" value="1"/>
</dbReference>
<dbReference type="PROSITE" id="PS50252">
    <property type="entry name" value="TBOX_3"/>
    <property type="match status" value="1"/>
</dbReference>
<dbReference type="GO" id="GO:0006357">
    <property type="term" value="P:regulation of transcription by RNA polymerase II"/>
    <property type="evidence" value="ECO:0000318"/>
    <property type="project" value="GO_Central"/>
</dbReference>
<dbReference type="PROSITE" id="PS01283">
    <property type="entry name" value="TBOX_1"/>
    <property type="match status" value="1"/>
</dbReference>
<keyword evidence="4 7" id="KW-0238">DNA-binding</keyword>
<reference evidence="10" key="1">
    <citation type="submission" date="2025-08" db="UniProtKB">
        <authorList>
            <consortium name="Ensembl"/>
        </authorList>
    </citation>
    <scope>IDENTIFICATION</scope>
    <source>
        <strain evidence="10">Glennie</strain>
    </source>
</reference>
<dbReference type="PANTHER" id="PTHR11267:SF200">
    <property type="entry name" value="MGA, MAX DIMERIZATION PROTEIN"/>
    <property type="match status" value="1"/>
</dbReference>
<evidence type="ECO:0000259" key="9">
    <source>
        <dbReference type="PROSITE" id="PS50252"/>
    </source>
</evidence>
<evidence type="ECO:0000256" key="6">
    <source>
        <dbReference type="ARBA" id="ARBA00023242"/>
    </source>
</evidence>
<dbReference type="PANTHER" id="PTHR11267">
    <property type="entry name" value="T-BOX PROTEIN-RELATED"/>
    <property type="match status" value="1"/>
</dbReference>
<dbReference type="PROSITE" id="PS01264">
    <property type="entry name" value="TBOX_2"/>
    <property type="match status" value="1"/>
</dbReference>
<keyword evidence="5" id="KW-0804">Transcription</keyword>
<dbReference type="InterPro" id="IPR036960">
    <property type="entry name" value="T-box_sf"/>
</dbReference>
<sequence>RVKQRPVHSIPSAGRWLASGRPSATSRNSPVPGSGGPGESRGRRLGFGRRRRSTASARFPLPLAPCPGNMKAAGDPSRHPGLEAYPAQPGPISAALEDVDLWTRFHQVGTEMIITKSGRRMFPQCKIKLSGLIPYAKYVMLVDFVPMDGFRYKDQWEVAGKAEPQLPCRTYVHPDSPAFGSHWMKEPVSFQKLKLTNNTLDQHGHVRKGPGRLRPEEGGGRWPGLLTCTALCGQSSRRPIDAGQTELCAGDRPVGG</sequence>
<keyword evidence="6 7" id="KW-0539">Nucleus</keyword>
<name>A0A6I8PB57_ORNAN</name>
<evidence type="ECO:0000256" key="5">
    <source>
        <dbReference type="ARBA" id="ARBA00023163"/>
    </source>
</evidence>
<feature type="region of interest" description="Disordered" evidence="8">
    <location>
        <begin position="1"/>
        <end position="78"/>
    </location>
</feature>
<evidence type="ECO:0000256" key="8">
    <source>
        <dbReference type="SAM" id="MobiDB-lite"/>
    </source>
</evidence>
<dbReference type="GO" id="GO:0000785">
    <property type="term" value="C:chromatin"/>
    <property type="evidence" value="ECO:0000318"/>
    <property type="project" value="GO_Central"/>
</dbReference>
<evidence type="ECO:0000256" key="7">
    <source>
        <dbReference type="PROSITE-ProRule" id="PRU00201"/>
    </source>
</evidence>
<dbReference type="Ensembl" id="ENSOANT00000052410.1">
    <property type="protein sequence ID" value="ENSOANP00000049467.1"/>
    <property type="gene ID" value="ENSOANG00000038769.1"/>
</dbReference>
<feature type="compositionally biased region" description="Basic residues" evidence="8">
    <location>
        <begin position="43"/>
        <end position="53"/>
    </location>
</feature>
<comment type="subcellular location">
    <subcellularLocation>
        <location evidence="1 7">Nucleus</location>
    </subcellularLocation>
</comment>
<dbReference type="GO" id="GO:0001708">
    <property type="term" value="P:cell fate specification"/>
    <property type="evidence" value="ECO:0000318"/>
    <property type="project" value="GO_Central"/>
</dbReference>
<dbReference type="GeneTree" id="ENSGT00940000164254"/>
<evidence type="ECO:0000256" key="4">
    <source>
        <dbReference type="ARBA" id="ARBA00023125"/>
    </source>
</evidence>
<proteinExistence type="predicted"/>
<dbReference type="GO" id="GO:0000981">
    <property type="term" value="F:DNA-binding transcription factor activity, RNA polymerase II-specific"/>
    <property type="evidence" value="ECO:0000318"/>
    <property type="project" value="GO_Central"/>
</dbReference>
<dbReference type="SUPFAM" id="SSF49417">
    <property type="entry name" value="p53-like transcription factors"/>
    <property type="match status" value="1"/>
</dbReference>